<name>A0A813H1R6_POLGL</name>
<dbReference type="EMBL" id="CAJNNW010000876">
    <property type="protein sequence ID" value="CAE8631695.1"/>
    <property type="molecule type" value="Genomic_DNA"/>
</dbReference>
<reference evidence="1" key="1">
    <citation type="submission" date="2021-02" db="EMBL/GenBank/DDBJ databases">
        <authorList>
            <person name="Dougan E. K."/>
            <person name="Rhodes N."/>
            <person name="Thang M."/>
            <person name="Chan C."/>
        </authorList>
    </citation>
    <scope>NUCLEOTIDE SEQUENCE</scope>
</reference>
<organism evidence="1 2">
    <name type="scientific">Polarella glacialis</name>
    <name type="common">Dinoflagellate</name>
    <dbReference type="NCBI Taxonomy" id="89957"/>
    <lineage>
        <taxon>Eukaryota</taxon>
        <taxon>Sar</taxon>
        <taxon>Alveolata</taxon>
        <taxon>Dinophyceae</taxon>
        <taxon>Suessiales</taxon>
        <taxon>Suessiaceae</taxon>
        <taxon>Polarella</taxon>
    </lineage>
</organism>
<proteinExistence type="predicted"/>
<gene>
    <name evidence="1" type="ORF">PGLA2088_LOCUS1156</name>
</gene>
<evidence type="ECO:0000313" key="2">
    <source>
        <dbReference type="Proteomes" id="UP000626109"/>
    </source>
</evidence>
<evidence type="ECO:0000313" key="1">
    <source>
        <dbReference type="EMBL" id="CAE8631695.1"/>
    </source>
</evidence>
<sequence>MSRFTVIPSSNFSTSLVNLHIDRCGSSVLHSLDGGLSGRLVGGNSFADQYYQHGVRCLGLIAWVGDGERLVVNHPCV</sequence>
<accession>A0A813H1R6</accession>
<comment type="caution">
    <text evidence="1">The sequence shown here is derived from an EMBL/GenBank/DDBJ whole genome shotgun (WGS) entry which is preliminary data.</text>
</comment>
<dbReference type="AlphaFoldDB" id="A0A813H1R6"/>
<dbReference type="PROSITE" id="PS50007">
    <property type="entry name" value="PIPLC_X_DOMAIN"/>
    <property type="match status" value="1"/>
</dbReference>
<protein>
    <submittedName>
        <fullName evidence="1">Uncharacterized protein</fullName>
    </submittedName>
</protein>
<dbReference type="Proteomes" id="UP000626109">
    <property type="component" value="Unassembled WGS sequence"/>
</dbReference>